<dbReference type="PANTHER" id="PTHR13696">
    <property type="entry name" value="P-LOOP CONTAINING NUCLEOSIDE TRIPHOSPHATE HYDROLASE"/>
    <property type="match status" value="1"/>
</dbReference>
<protein>
    <submittedName>
        <fullName evidence="2">ParA family protein</fullName>
    </submittedName>
</protein>
<dbReference type="PIRSF" id="PIRSF009320">
    <property type="entry name" value="Nuc_binding_HP_1000"/>
    <property type="match status" value="1"/>
</dbReference>
<sequence length="227" mass="25674">MVIALTNIKGGVGKSTLAIHLSMQLQAMNFKILLLDTDYQKTTTHWYENREEEKIPLVIDLMEPISPYQIGCYHHTINQAKANYDFIIIDTAGYESGAMLEIILASDLVLIPSMVSQAELESSVTTMQLAQDHHKQAYILWSRIPSSTNQSKRMQECLTLMHAKALKTIINHRQIYIDSLEQGKVVQEITQDETQAKHKRKGASIASIEIEALTQEILSFKENSSEN</sequence>
<name>A0A968KS92_9SPIO</name>
<dbReference type="InterPro" id="IPR050678">
    <property type="entry name" value="DNA_Partitioning_ATPase"/>
</dbReference>
<keyword evidence="3" id="KW-1185">Reference proteome</keyword>
<dbReference type="InterPro" id="IPR025669">
    <property type="entry name" value="AAA_dom"/>
</dbReference>
<dbReference type="AlphaFoldDB" id="A0A968KS92"/>
<dbReference type="Gene3D" id="3.40.50.300">
    <property type="entry name" value="P-loop containing nucleotide triphosphate hydrolases"/>
    <property type="match status" value="1"/>
</dbReference>
<comment type="caution">
    <text evidence="2">The sequence shown here is derived from an EMBL/GenBank/DDBJ whole genome shotgun (WGS) entry which is preliminary data.</text>
</comment>
<dbReference type="SUPFAM" id="SSF52540">
    <property type="entry name" value="P-loop containing nucleoside triphosphate hydrolases"/>
    <property type="match status" value="1"/>
</dbReference>
<dbReference type="Proteomes" id="UP000711995">
    <property type="component" value="Unassembled WGS sequence"/>
</dbReference>
<feature type="domain" description="AAA" evidence="1">
    <location>
        <begin position="2"/>
        <end position="61"/>
    </location>
</feature>
<reference evidence="2 3" key="1">
    <citation type="submission" date="2020-03" db="EMBL/GenBank/DDBJ databases">
        <title>Spirochaetal bacteria isolated from arthropods constitute a novel genus Entomospira genus novum within the order Spirochaetales.</title>
        <authorList>
            <person name="Grana-Miraglia L."/>
            <person name="Sikutova S."/>
            <person name="Fingerle V."/>
            <person name="Sing A."/>
            <person name="Castillo-Ramirez S."/>
            <person name="Margos G."/>
            <person name="Rudolf I."/>
        </authorList>
    </citation>
    <scope>NUCLEOTIDE SEQUENCE [LARGE SCALE GENOMIC DNA]</scope>
    <source>
        <strain evidence="2 3">BR193</strain>
    </source>
</reference>
<proteinExistence type="predicted"/>
<gene>
    <name evidence="2" type="ORF">HCT14_08650</name>
</gene>
<dbReference type="InterPro" id="IPR027417">
    <property type="entry name" value="P-loop_NTPase"/>
</dbReference>
<dbReference type="CDD" id="cd02042">
    <property type="entry name" value="ParAB_family"/>
    <property type="match status" value="1"/>
</dbReference>
<accession>A0A968KS92</accession>
<evidence type="ECO:0000259" key="1">
    <source>
        <dbReference type="Pfam" id="PF13614"/>
    </source>
</evidence>
<dbReference type="RefSeq" id="WP_167701200.1">
    <property type="nucleotide sequence ID" value="NZ_CP118179.1"/>
</dbReference>
<dbReference type="EMBL" id="JAATLJ010000006">
    <property type="protein sequence ID" value="NIZ41578.1"/>
    <property type="molecule type" value="Genomic_DNA"/>
</dbReference>
<evidence type="ECO:0000313" key="3">
    <source>
        <dbReference type="Proteomes" id="UP000711995"/>
    </source>
</evidence>
<dbReference type="PANTHER" id="PTHR13696:SF96">
    <property type="entry name" value="COBQ_COBB_MIND_PARA NUCLEOTIDE BINDING DOMAIN-CONTAINING PROTEIN"/>
    <property type="match status" value="1"/>
</dbReference>
<evidence type="ECO:0000313" key="2">
    <source>
        <dbReference type="EMBL" id="NIZ41578.1"/>
    </source>
</evidence>
<organism evidence="2 3">
    <name type="scientific">Entomospira entomophila</name>
    <dbReference type="NCBI Taxonomy" id="2719988"/>
    <lineage>
        <taxon>Bacteria</taxon>
        <taxon>Pseudomonadati</taxon>
        <taxon>Spirochaetota</taxon>
        <taxon>Spirochaetia</taxon>
        <taxon>Spirochaetales</taxon>
        <taxon>Spirochaetaceae</taxon>
        <taxon>Entomospira</taxon>
    </lineage>
</organism>
<dbReference type="Pfam" id="PF13614">
    <property type="entry name" value="AAA_31"/>
    <property type="match status" value="1"/>
</dbReference>